<proteinExistence type="predicted"/>
<dbReference type="AlphaFoldDB" id="A0A381X3H6"/>
<gene>
    <name evidence="1" type="ORF">METZ01_LOCUS111637</name>
</gene>
<accession>A0A381X3H6</accession>
<organism evidence="1">
    <name type="scientific">marine metagenome</name>
    <dbReference type="NCBI Taxonomy" id="408172"/>
    <lineage>
        <taxon>unclassified sequences</taxon>
        <taxon>metagenomes</taxon>
        <taxon>ecological metagenomes</taxon>
    </lineage>
</organism>
<name>A0A381X3H6_9ZZZZ</name>
<dbReference type="EMBL" id="UINC01013638">
    <property type="protein sequence ID" value="SVA58783.1"/>
    <property type="molecule type" value="Genomic_DNA"/>
</dbReference>
<dbReference type="Gene3D" id="3.20.20.80">
    <property type="entry name" value="Glycosidases"/>
    <property type="match status" value="1"/>
</dbReference>
<protein>
    <recommendedName>
        <fullName evidence="2">Beta-galactosidase trimerisation domain-containing protein</fullName>
    </recommendedName>
</protein>
<sequence length="581" mass="65579">MVAHWANYAHEDYLPFVRETRPELVQVGFYGAHYWSLAHTKHGAGYPAHFPKIGLKQNRDWLKLLNRDLHQLDSTVVGHFNVEFLVGDPKSAEGPRGFFKFYRELWEENLLGPRPVDDPLQLLQKNADGTPIQNNSYSIGGMKEYWACLNNPHWRAVLKAWVRHGITQGLDGFVVNYFYRHNCLCEHCQSAFRNYLGKRFTAAELKGKFRIDNLASHGFTEIGSWHDPANSTLFKREQLRFSQIATKDCFDEVFVRHGRSLKPGLIVGQWNHLGDFNQINGDERCLLPAELWAKDEDYLWYSTGGSANYTDLKNNYLGEGTLQARYIRGASGGKPFTLGKYENTRVRVSIAELAANGGVPMGFYTRFTDPGARSVITQYYRFIRNNAAVYRHNIPHAEAVLLYPRKAVHAGDIRPVETFRQTGRALLDRHVLFDILPDDLAVTERLIAYERVYHPGDEAAEGQAKFSAPVTVRVSASRPAAGGALHLHFVNYNRTEPSQPKSPGGGIQDEKPIAVVGVRCAVPIPAGGRLKGVRFLTPEMEHPIEVANDVRGKNVVHFTVPKFLVYAVVELIFQPDSRATP</sequence>
<evidence type="ECO:0000313" key="1">
    <source>
        <dbReference type="EMBL" id="SVA58783.1"/>
    </source>
</evidence>
<evidence type="ECO:0008006" key="2">
    <source>
        <dbReference type="Google" id="ProtNLM"/>
    </source>
</evidence>
<reference evidence="1" key="1">
    <citation type="submission" date="2018-05" db="EMBL/GenBank/DDBJ databases">
        <authorList>
            <person name="Lanie J.A."/>
            <person name="Ng W.-L."/>
            <person name="Kazmierczak K.M."/>
            <person name="Andrzejewski T.M."/>
            <person name="Davidsen T.M."/>
            <person name="Wayne K.J."/>
            <person name="Tettelin H."/>
            <person name="Glass J.I."/>
            <person name="Rusch D."/>
            <person name="Podicherti R."/>
            <person name="Tsui H.-C.T."/>
            <person name="Winkler M.E."/>
        </authorList>
    </citation>
    <scope>NUCLEOTIDE SEQUENCE</scope>
</reference>